<dbReference type="AlphaFoldDB" id="A0A346XST6"/>
<evidence type="ECO:0000259" key="1">
    <source>
        <dbReference type="Pfam" id="PF11716"/>
    </source>
</evidence>
<proteinExistence type="predicted"/>
<organism evidence="2 3">
    <name type="scientific">Euzebya pacifica</name>
    <dbReference type="NCBI Taxonomy" id="1608957"/>
    <lineage>
        <taxon>Bacteria</taxon>
        <taxon>Bacillati</taxon>
        <taxon>Actinomycetota</taxon>
        <taxon>Nitriliruptoria</taxon>
        <taxon>Euzebyales</taxon>
    </lineage>
</organism>
<reference evidence="2 3" key="1">
    <citation type="submission" date="2018-09" db="EMBL/GenBank/DDBJ databases">
        <title>Complete genome sequence of Euzebya sp. DY32-46 isolated from seawater of Pacific Ocean.</title>
        <authorList>
            <person name="Xu L."/>
            <person name="Wu Y.-H."/>
            <person name="Xu X.-W."/>
        </authorList>
    </citation>
    <scope>NUCLEOTIDE SEQUENCE [LARGE SCALE GENOMIC DNA]</scope>
    <source>
        <strain evidence="2 3">DY32-46</strain>
    </source>
</reference>
<protein>
    <recommendedName>
        <fullName evidence="1">Mycothiol-dependent maleylpyruvate isomerase metal-binding domain-containing protein</fullName>
    </recommendedName>
</protein>
<gene>
    <name evidence="2" type="ORF">DVS28_a0578</name>
</gene>
<accession>A0A346XST6</accession>
<dbReference type="SUPFAM" id="SSF109854">
    <property type="entry name" value="DinB/YfiT-like putative metalloenzymes"/>
    <property type="match status" value="1"/>
</dbReference>
<evidence type="ECO:0000313" key="3">
    <source>
        <dbReference type="Proteomes" id="UP000264006"/>
    </source>
</evidence>
<dbReference type="NCBIfam" id="TIGR03083">
    <property type="entry name" value="maleylpyruvate isomerase family mycothiol-dependent enzyme"/>
    <property type="match status" value="1"/>
</dbReference>
<dbReference type="EMBL" id="CP031165">
    <property type="protein sequence ID" value="AXV05283.1"/>
    <property type="molecule type" value="Genomic_DNA"/>
</dbReference>
<dbReference type="InterPro" id="IPR024344">
    <property type="entry name" value="MDMPI_metal-binding"/>
</dbReference>
<dbReference type="Gene3D" id="1.20.120.450">
    <property type="entry name" value="dinb family like domain"/>
    <property type="match status" value="1"/>
</dbReference>
<feature type="domain" description="Mycothiol-dependent maleylpyruvate isomerase metal-binding" evidence="1">
    <location>
        <begin position="12"/>
        <end position="53"/>
    </location>
</feature>
<dbReference type="Proteomes" id="UP000264006">
    <property type="component" value="Chromosome"/>
</dbReference>
<name>A0A346XST6_9ACTN</name>
<dbReference type="InterPro" id="IPR034660">
    <property type="entry name" value="DinB/YfiT-like"/>
</dbReference>
<dbReference type="Pfam" id="PF11716">
    <property type="entry name" value="MDMPI_N"/>
    <property type="match status" value="1"/>
</dbReference>
<dbReference type="InterPro" id="IPR017517">
    <property type="entry name" value="Maleyloyr_isom"/>
</dbReference>
<keyword evidence="3" id="KW-1185">Reference proteome</keyword>
<sequence length="233" mass="24766">MSMSASPPTVLRQRAALCDMLDALSDAQWHAETLCEGWDAGDVVAHLLVREREPIPAIGIVFPPLSGLHDRRMAARKARGRERMMADLRGGPPPWMRLPMLRDVQVGEDWIHGADVARGGAALADGPTIVPSDGTEDADVATLLWKAVGRFAPLTLRGIEAAGVIDLTDGTTHRTYRVGGPVARSANGAAPDLTVTGPVGELVLFATGRPNCDVTLDGDEALREAIEGARRSV</sequence>
<evidence type="ECO:0000313" key="2">
    <source>
        <dbReference type="EMBL" id="AXV05283.1"/>
    </source>
</evidence>
<dbReference type="KEGG" id="euz:DVS28_a0578"/>
<dbReference type="GO" id="GO:0046872">
    <property type="term" value="F:metal ion binding"/>
    <property type="evidence" value="ECO:0007669"/>
    <property type="project" value="InterPro"/>
</dbReference>